<dbReference type="RefSeq" id="WP_348727264.1">
    <property type="nucleotide sequence ID" value="NZ_OZ040189.1"/>
</dbReference>
<evidence type="ECO:0008006" key="3">
    <source>
        <dbReference type="Google" id="ProtNLM"/>
    </source>
</evidence>
<reference evidence="1 2" key="1">
    <citation type="submission" date="2024-05" db="EMBL/GenBank/DDBJ databases">
        <authorList>
            <person name="Duchaud E."/>
        </authorList>
    </citation>
    <scope>NUCLEOTIDE SEQUENCE [LARGE SCALE GENOMIC DNA]</scope>
    <source>
        <strain evidence="1">Ena-SAMPLE-TAB-13-05-2024-13:56:06:370-140308</strain>
    </source>
</reference>
<dbReference type="Proteomes" id="UP001497527">
    <property type="component" value="Unassembled WGS sequence"/>
</dbReference>
<proteinExistence type="predicted"/>
<comment type="caution">
    <text evidence="1">The sequence shown here is derived from an EMBL/GenBank/DDBJ whole genome shotgun (WGS) entry which is preliminary data.</text>
</comment>
<evidence type="ECO:0000313" key="2">
    <source>
        <dbReference type="Proteomes" id="UP001497527"/>
    </source>
</evidence>
<gene>
    <name evidence="1" type="ORF">T190423A01A_10281</name>
</gene>
<accession>A0ABP1F0M6</accession>
<sequence>MNKIVFFVLLFLLSCKPISTKEREKKIAMRIAKYLIQQDSLHVYRYSGKVYLHLYSEAINKNAYKTYASVNGLTSESLDFTSEETTIDGFPTVFYYSLSDKKNIPTVFYVPDAKSWQFFSQLLNDDIYLNELKPIYEFDQKDLEKEDFEPDF</sequence>
<dbReference type="EMBL" id="CAXJIO010000010">
    <property type="protein sequence ID" value="CAL2101718.1"/>
    <property type="molecule type" value="Genomic_DNA"/>
</dbReference>
<name>A0ABP1F0M6_9FLAO</name>
<evidence type="ECO:0000313" key="1">
    <source>
        <dbReference type="EMBL" id="CAL2101718.1"/>
    </source>
</evidence>
<dbReference type="PROSITE" id="PS51257">
    <property type="entry name" value="PROKAR_LIPOPROTEIN"/>
    <property type="match status" value="1"/>
</dbReference>
<protein>
    <recommendedName>
        <fullName evidence="3">Lipoprotein</fullName>
    </recommendedName>
</protein>
<organism evidence="1 2">
    <name type="scientific">Tenacibaculum polynesiense</name>
    <dbReference type="NCBI Taxonomy" id="3137857"/>
    <lineage>
        <taxon>Bacteria</taxon>
        <taxon>Pseudomonadati</taxon>
        <taxon>Bacteroidota</taxon>
        <taxon>Flavobacteriia</taxon>
        <taxon>Flavobacteriales</taxon>
        <taxon>Flavobacteriaceae</taxon>
        <taxon>Tenacibaculum</taxon>
    </lineage>
</organism>
<keyword evidence="2" id="KW-1185">Reference proteome</keyword>